<gene>
    <name evidence="1" type="ORF">NCGR_LOCUS52252</name>
</gene>
<protein>
    <submittedName>
        <fullName evidence="1">Uncharacterized protein</fullName>
    </submittedName>
</protein>
<dbReference type="Proteomes" id="UP000604825">
    <property type="component" value="Unassembled WGS sequence"/>
</dbReference>
<name>A0A811RGC8_9POAL</name>
<proteinExistence type="predicted"/>
<comment type="caution">
    <text evidence="1">The sequence shown here is derived from an EMBL/GenBank/DDBJ whole genome shotgun (WGS) entry which is preliminary data.</text>
</comment>
<sequence>MEVAELKEDARAGGVVRSMEGKGEETCLRHHGRRSTHPLACPPWRTLPSPPLPIVEVSSIDEVEALATDGGPRRIIILEAVSLEHALAMLSALRAKGLLGDHHAGGFGDSDAEGSASAGEGFDGLLVSDDDAFYVGFDGAGADHGGDDVVAEGWAIDHLDRLLRASDLGRVLDEMAADTLPRLLKDLTDAATLRELRLLARDVRRIGKEIPGLMGQPPVTLGNYIQNVVNKALQRGGSDRRAWVEERWGRILARVFALCHDYPVSFA</sequence>
<reference evidence="1" key="1">
    <citation type="submission" date="2020-10" db="EMBL/GenBank/DDBJ databases">
        <authorList>
            <person name="Han B."/>
            <person name="Lu T."/>
            <person name="Zhao Q."/>
            <person name="Huang X."/>
            <person name="Zhao Y."/>
        </authorList>
    </citation>
    <scope>NUCLEOTIDE SEQUENCE</scope>
</reference>
<keyword evidence="2" id="KW-1185">Reference proteome</keyword>
<accession>A0A811RGC8</accession>
<evidence type="ECO:0000313" key="1">
    <source>
        <dbReference type="EMBL" id="CAD6268947.1"/>
    </source>
</evidence>
<dbReference type="EMBL" id="CAJGYO010000014">
    <property type="protein sequence ID" value="CAD6268947.1"/>
    <property type="molecule type" value="Genomic_DNA"/>
</dbReference>
<evidence type="ECO:0000313" key="2">
    <source>
        <dbReference type="Proteomes" id="UP000604825"/>
    </source>
</evidence>
<organism evidence="1 2">
    <name type="scientific">Miscanthus lutarioriparius</name>
    <dbReference type="NCBI Taxonomy" id="422564"/>
    <lineage>
        <taxon>Eukaryota</taxon>
        <taxon>Viridiplantae</taxon>
        <taxon>Streptophyta</taxon>
        <taxon>Embryophyta</taxon>
        <taxon>Tracheophyta</taxon>
        <taxon>Spermatophyta</taxon>
        <taxon>Magnoliopsida</taxon>
        <taxon>Liliopsida</taxon>
        <taxon>Poales</taxon>
        <taxon>Poaceae</taxon>
        <taxon>PACMAD clade</taxon>
        <taxon>Panicoideae</taxon>
        <taxon>Andropogonodae</taxon>
        <taxon>Andropogoneae</taxon>
        <taxon>Saccharinae</taxon>
        <taxon>Miscanthus</taxon>
    </lineage>
</organism>
<dbReference type="AlphaFoldDB" id="A0A811RGC8"/>